<dbReference type="EMBL" id="JACJQH010000099">
    <property type="protein sequence ID" value="MBD2200608.1"/>
    <property type="molecule type" value="Genomic_DNA"/>
</dbReference>
<dbReference type="RefSeq" id="WP_190551725.1">
    <property type="nucleotide sequence ID" value="NZ_CAWPNO010000138.1"/>
</dbReference>
<comment type="caution">
    <text evidence="1">The sequence shown here is derived from an EMBL/GenBank/DDBJ whole genome shotgun (WGS) entry which is preliminary data.</text>
</comment>
<accession>A0ABR8AKU1</accession>
<proteinExistence type="predicted"/>
<keyword evidence="2" id="KW-1185">Reference proteome</keyword>
<sequence>MQSFVSEKTQRYQQLFDEMMNRFNLEAKTTAAQAKVSEVMLSRFRRGKADLGASKLIALLLAVPVEARVWYLSELFGQRPGVSLRSLIAEAPPEEQAEVLRLIADIFVNNSREATDSVQLLKAL</sequence>
<evidence type="ECO:0000313" key="1">
    <source>
        <dbReference type="EMBL" id="MBD2200608.1"/>
    </source>
</evidence>
<evidence type="ECO:0000313" key="2">
    <source>
        <dbReference type="Proteomes" id="UP000658514"/>
    </source>
</evidence>
<reference evidence="1 2" key="1">
    <citation type="journal article" date="2020" name="ISME J.">
        <title>Comparative genomics reveals insights into cyanobacterial evolution and habitat adaptation.</title>
        <authorList>
            <person name="Chen M.Y."/>
            <person name="Teng W.K."/>
            <person name="Zhao L."/>
            <person name="Hu C.X."/>
            <person name="Zhou Y.K."/>
            <person name="Han B.P."/>
            <person name="Song L.R."/>
            <person name="Shu W.S."/>
        </authorList>
    </citation>
    <scope>NUCLEOTIDE SEQUENCE [LARGE SCALE GENOMIC DNA]</scope>
    <source>
        <strain evidence="1 2">FACHB-288</strain>
    </source>
</reference>
<protein>
    <submittedName>
        <fullName evidence="1">XRE family transcriptional regulator</fullName>
    </submittedName>
</protein>
<organism evidence="1 2">
    <name type="scientific">Calothrix parietina FACHB-288</name>
    <dbReference type="NCBI Taxonomy" id="2692896"/>
    <lineage>
        <taxon>Bacteria</taxon>
        <taxon>Bacillati</taxon>
        <taxon>Cyanobacteriota</taxon>
        <taxon>Cyanophyceae</taxon>
        <taxon>Nostocales</taxon>
        <taxon>Calotrichaceae</taxon>
        <taxon>Calothrix</taxon>
    </lineage>
</organism>
<gene>
    <name evidence="1" type="ORF">H6G24_35045</name>
</gene>
<dbReference type="Proteomes" id="UP000658514">
    <property type="component" value="Unassembled WGS sequence"/>
</dbReference>
<name>A0ABR8AKU1_9CYAN</name>